<organism evidence="1 2">
    <name type="scientific">Aliarcobacter cryaerophilus</name>
    <dbReference type="NCBI Taxonomy" id="28198"/>
    <lineage>
        <taxon>Bacteria</taxon>
        <taxon>Pseudomonadati</taxon>
        <taxon>Campylobacterota</taxon>
        <taxon>Epsilonproteobacteria</taxon>
        <taxon>Campylobacterales</taxon>
        <taxon>Arcobacteraceae</taxon>
        <taxon>Aliarcobacter</taxon>
    </lineage>
</organism>
<dbReference type="Proteomes" id="UP000192599">
    <property type="component" value="Unassembled WGS sequence"/>
</dbReference>
<evidence type="ECO:0000313" key="2">
    <source>
        <dbReference type="Proteomes" id="UP000192599"/>
    </source>
</evidence>
<dbReference type="EMBL" id="LNTC01000207">
    <property type="protein sequence ID" value="OQR40784.1"/>
    <property type="molecule type" value="Genomic_DNA"/>
</dbReference>
<evidence type="ECO:0008006" key="3">
    <source>
        <dbReference type="Google" id="ProtNLM"/>
    </source>
</evidence>
<dbReference type="AlphaFoldDB" id="A0A1V9VA00"/>
<protein>
    <recommendedName>
        <fullName evidence="3">DNA methyltransferase</fullName>
    </recommendedName>
</protein>
<evidence type="ECO:0000313" key="1">
    <source>
        <dbReference type="EMBL" id="OQR40784.1"/>
    </source>
</evidence>
<sequence length="138" mass="16148">MNNILHALEEYGKIIKEKYKTSIASEHTLRTPLENLLNAIKDKEIKIEHEAIKQDFEIGTPDFKIFKQIDSAEKLTYPNLIGYIECKKLNEDLDKILKTSQIKKYLEVSPNIILTNYNRFILLSFDKKIEDIVLFPYG</sequence>
<reference evidence="1 2" key="1">
    <citation type="submission" date="2017-04" db="EMBL/GenBank/DDBJ databases">
        <title>Accumulation and expression of multiple antibiotic resistance genes in Arcobacter cryaerophilus that thrives in sewage.</title>
        <authorList>
            <person name="Millar J.A."/>
            <person name="Raghavan R."/>
        </authorList>
    </citation>
    <scope>NUCLEOTIDE SEQUENCE [LARGE SCALE GENOMIC DNA]</scope>
    <source>
        <strain evidence="1 2">AZT-1</strain>
    </source>
</reference>
<gene>
    <name evidence="1" type="ORF">AS859_09615</name>
</gene>
<proteinExistence type="predicted"/>
<accession>A0A1V9VA00</accession>
<name>A0A1V9VA00_9BACT</name>
<comment type="caution">
    <text evidence="1">The sequence shown here is derived from an EMBL/GenBank/DDBJ whole genome shotgun (WGS) entry which is preliminary data.</text>
</comment>
<feature type="non-terminal residue" evidence="1">
    <location>
        <position position="138"/>
    </location>
</feature>